<name>A0A3B0UIG4_9ZZZZ</name>
<evidence type="ECO:0000259" key="2">
    <source>
        <dbReference type="Pfam" id="PF13435"/>
    </source>
</evidence>
<protein>
    <submittedName>
        <fullName evidence="3">Probable deca-heme c-type cytochrome</fullName>
    </submittedName>
</protein>
<feature type="domain" description="Cytochrome c-552/4" evidence="2">
    <location>
        <begin position="163"/>
        <end position="200"/>
    </location>
</feature>
<evidence type="ECO:0000256" key="1">
    <source>
        <dbReference type="ARBA" id="ARBA00022729"/>
    </source>
</evidence>
<dbReference type="SMART" id="SM00028">
    <property type="entry name" value="TPR"/>
    <property type="match status" value="2"/>
</dbReference>
<dbReference type="SUPFAM" id="SSF48452">
    <property type="entry name" value="TPR-like"/>
    <property type="match status" value="1"/>
</dbReference>
<dbReference type="Pfam" id="PF13429">
    <property type="entry name" value="TPR_15"/>
    <property type="match status" value="1"/>
</dbReference>
<gene>
    <name evidence="3" type="ORF">MNBD_BACTEROID05-517</name>
</gene>
<dbReference type="GO" id="GO:0016491">
    <property type="term" value="F:oxidoreductase activity"/>
    <property type="evidence" value="ECO:0007669"/>
    <property type="project" value="TreeGrafter"/>
</dbReference>
<dbReference type="EMBL" id="UOEN01000464">
    <property type="protein sequence ID" value="VAW19326.1"/>
    <property type="molecule type" value="Genomic_DNA"/>
</dbReference>
<evidence type="ECO:0000313" key="3">
    <source>
        <dbReference type="EMBL" id="VAW19326.1"/>
    </source>
</evidence>
<dbReference type="PANTHER" id="PTHR35038:SF8">
    <property type="entry name" value="C-TYPE POLYHEME CYTOCHROME OMCC"/>
    <property type="match status" value="1"/>
</dbReference>
<dbReference type="AlphaFoldDB" id="A0A3B0UIG4"/>
<dbReference type="InterPro" id="IPR011989">
    <property type="entry name" value="ARM-like"/>
</dbReference>
<accession>A0A3B0UIG4</accession>
<dbReference type="SUPFAM" id="SSF48695">
    <property type="entry name" value="Multiheme cytochromes"/>
    <property type="match status" value="1"/>
</dbReference>
<dbReference type="InterPro" id="IPR019734">
    <property type="entry name" value="TPR_rpt"/>
</dbReference>
<dbReference type="PANTHER" id="PTHR35038">
    <property type="entry name" value="DISSIMILATORY SULFITE REDUCTASE SIRA"/>
    <property type="match status" value="1"/>
</dbReference>
<dbReference type="PROSITE" id="PS50005">
    <property type="entry name" value="TPR"/>
    <property type="match status" value="1"/>
</dbReference>
<sequence>MHIFRIFLCFGLLFSIGFSRNWVKADDNSCAQCHPAQTAKWNSSHHAQAMAVADKAHILGDFADVTISHHGQTAVFTKKQGNFFVSMTDKGHKSRTYRIAYSFGVSPLQQYLVKTSGGRYQLLPFAWDSRPEGDGGQRWFYIYPDELPPGDRLHWQQPLQNWNGMCADCHSTGLKRGYDPEKDVFKTSFTAVNVSCSSCHAGATEHAGARQQNLEENGWRDKLTRYKNDIGRFTRKPGEATARWSGKLPRARPLIEVCAACHSQRAPLTDGIDPSRGFLDQFSPSLLDDGLYFADGQQRDEVYIWGSFLQSKMFRAGVSCDNCHDSHSLKLKFSDNRLCGQCHAGAVYDRPEHHHHDKGGEGAQCVSCHMPERRYMVVDSRRDHSFKIPRPDLSASIGVPNACVSCHDKQTNSWAAKALNRWFPNSKHPGDEAKAIYQARRGNPGSRKNLLKLIQNKRNPVITRATALSLIPNVADATLISEARLALPDKEPLIRIGAARAMVLLAPAERLRVLKPLLDDKVKAVRVEAARQLLDSRDARVFKRAFDELNEADIQAAWRGEGRLNMAINYEFTGRVDAAEREYRKTLDIDPAFAPAVINLSELLRRRGQDQEASRILQEAVKGSNVDPSLFHAYGLSLIRNGQRTEALSMLKRAIDVAPDNPRYVYVYLVALNSMGKKDAAYRGLKAALLRHRYDATLLNFGISIALQRRDTEKARLWVKYMMELSPDNQGLTILLKQIQSRPPQYKREMSDEID</sequence>
<proteinExistence type="predicted"/>
<dbReference type="InterPro" id="IPR011990">
    <property type="entry name" value="TPR-like_helical_dom_sf"/>
</dbReference>
<dbReference type="Pfam" id="PF13435">
    <property type="entry name" value="Cytochrome_C554"/>
    <property type="match status" value="2"/>
</dbReference>
<organism evidence="3">
    <name type="scientific">hydrothermal vent metagenome</name>
    <dbReference type="NCBI Taxonomy" id="652676"/>
    <lineage>
        <taxon>unclassified sequences</taxon>
        <taxon>metagenomes</taxon>
        <taxon>ecological metagenomes</taxon>
    </lineage>
</organism>
<dbReference type="Gene3D" id="1.25.40.10">
    <property type="entry name" value="Tetratricopeptide repeat domain"/>
    <property type="match status" value="1"/>
</dbReference>
<reference evidence="3" key="1">
    <citation type="submission" date="2018-06" db="EMBL/GenBank/DDBJ databases">
        <authorList>
            <person name="Zhirakovskaya E."/>
        </authorList>
    </citation>
    <scope>NUCLEOTIDE SEQUENCE</scope>
</reference>
<feature type="domain" description="Cytochrome c-552/4" evidence="2">
    <location>
        <begin position="29"/>
        <end position="56"/>
    </location>
</feature>
<dbReference type="InterPro" id="IPR023155">
    <property type="entry name" value="Cyt_c-552/4"/>
</dbReference>
<dbReference type="InterPro" id="IPR036280">
    <property type="entry name" value="Multihaem_cyt_sf"/>
</dbReference>
<dbReference type="Gene3D" id="1.25.10.10">
    <property type="entry name" value="Leucine-rich Repeat Variant"/>
    <property type="match status" value="1"/>
</dbReference>
<keyword evidence="1" id="KW-0732">Signal</keyword>
<dbReference type="InterPro" id="IPR051829">
    <property type="entry name" value="Multiheme_Cytochr_ET"/>
</dbReference>
<dbReference type="Gene3D" id="1.10.1130.10">
    <property type="entry name" value="Flavocytochrome C3, Chain A"/>
    <property type="match status" value="2"/>
</dbReference>